<dbReference type="PANTHER" id="PTHR47064">
    <property type="entry name" value="PUTATIVE (AFU_ORTHOLOGUE AFUA_1G08990)-RELATED"/>
    <property type="match status" value="1"/>
</dbReference>
<keyword evidence="3" id="KW-1185">Reference proteome</keyword>
<feature type="domain" description="SMP-30/Gluconolactonase/LRE-like region" evidence="1">
    <location>
        <begin position="141"/>
        <end position="243"/>
    </location>
</feature>
<dbReference type="PANTHER" id="PTHR47064:SF2">
    <property type="entry name" value="SMP-30_GLUCONOLACTONASE_LRE-LIKE REGION DOMAIN-CONTAINING PROTEIN-RELATED"/>
    <property type="match status" value="1"/>
</dbReference>
<evidence type="ECO:0000313" key="2">
    <source>
        <dbReference type="EMBL" id="KAL1626486.1"/>
    </source>
</evidence>
<name>A0ABR3SQN3_9PEZI</name>
<dbReference type="InterPro" id="IPR052988">
    <property type="entry name" value="Oryzine_lactonohydrolase"/>
</dbReference>
<sequence length="259" mass="27291">MEAPANVKILSLAEKTLTDSHSAALGDNDISKTPFLVYHPSALPILGKAPSLTCVLEHTAYPFAHEAGVYLPSTKSVIVTSNRTTTPAGDPHIAISRLSKAADSTWSWTELPPSIPMPNGGVNHPPTGHVLLCSQGTPTAPSGLFLLDPANAAAPTPLLTHYHGRPFNSPNDVVVHPADGSIWFTDPVYGWEQGFRPAPALPGQVYRFDPAAGDVRVVADGFGRPNGLCFAPDGATVYVTDTDRVHGDGTVDDARASTM</sequence>
<dbReference type="InterPro" id="IPR011042">
    <property type="entry name" value="6-blade_b-propeller_TolB-like"/>
</dbReference>
<dbReference type="Proteomes" id="UP001521116">
    <property type="component" value="Unassembled WGS sequence"/>
</dbReference>
<evidence type="ECO:0000313" key="3">
    <source>
        <dbReference type="Proteomes" id="UP001521116"/>
    </source>
</evidence>
<organism evidence="2 3">
    <name type="scientific">Neofusicoccum ribis</name>
    <dbReference type="NCBI Taxonomy" id="45134"/>
    <lineage>
        <taxon>Eukaryota</taxon>
        <taxon>Fungi</taxon>
        <taxon>Dikarya</taxon>
        <taxon>Ascomycota</taxon>
        <taxon>Pezizomycotina</taxon>
        <taxon>Dothideomycetes</taxon>
        <taxon>Dothideomycetes incertae sedis</taxon>
        <taxon>Botryosphaeriales</taxon>
        <taxon>Botryosphaeriaceae</taxon>
        <taxon>Neofusicoccum</taxon>
    </lineage>
</organism>
<protein>
    <recommendedName>
        <fullName evidence="1">SMP-30/Gluconolactonase/LRE-like region domain-containing protein</fullName>
    </recommendedName>
</protein>
<dbReference type="SUPFAM" id="SSF63829">
    <property type="entry name" value="Calcium-dependent phosphotriesterase"/>
    <property type="match status" value="1"/>
</dbReference>
<dbReference type="Gene3D" id="2.120.10.30">
    <property type="entry name" value="TolB, C-terminal domain"/>
    <property type="match status" value="1"/>
</dbReference>
<evidence type="ECO:0000259" key="1">
    <source>
        <dbReference type="Pfam" id="PF08450"/>
    </source>
</evidence>
<reference evidence="2 3" key="1">
    <citation type="submission" date="2024-02" db="EMBL/GenBank/DDBJ databases">
        <title>De novo assembly and annotation of 12 fungi associated with fruit tree decline syndrome in Ontario, Canada.</title>
        <authorList>
            <person name="Sulman M."/>
            <person name="Ellouze W."/>
            <person name="Ilyukhin E."/>
        </authorList>
    </citation>
    <scope>NUCLEOTIDE SEQUENCE [LARGE SCALE GENOMIC DNA]</scope>
    <source>
        <strain evidence="2 3">M1-105</strain>
    </source>
</reference>
<proteinExistence type="predicted"/>
<dbReference type="InterPro" id="IPR013658">
    <property type="entry name" value="SGL"/>
</dbReference>
<gene>
    <name evidence="2" type="ORF">SLS56_006797</name>
</gene>
<dbReference type="Pfam" id="PF08450">
    <property type="entry name" value="SGL"/>
    <property type="match status" value="1"/>
</dbReference>
<dbReference type="EMBL" id="JAJVDC020000081">
    <property type="protein sequence ID" value="KAL1626486.1"/>
    <property type="molecule type" value="Genomic_DNA"/>
</dbReference>
<accession>A0ABR3SQN3</accession>
<comment type="caution">
    <text evidence="2">The sequence shown here is derived from an EMBL/GenBank/DDBJ whole genome shotgun (WGS) entry which is preliminary data.</text>
</comment>